<keyword evidence="1 3" id="KW-0808">Transferase</keyword>
<organism evidence="3 4">
    <name type="scientific">Armillaria gallica</name>
    <name type="common">Bulbous honey fungus</name>
    <name type="synonym">Armillaria bulbosa</name>
    <dbReference type="NCBI Taxonomy" id="47427"/>
    <lineage>
        <taxon>Eukaryota</taxon>
        <taxon>Fungi</taxon>
        <taxon>Dikarya</taxon>
        <taxon>Basidiomycota</taxon>
        <taxon>Agaricomycotina</taxon>
        <taxon>Agaricomycetes</taxon>
        <taxon>Agaricomycetidae</taxon>
        <taxon>Agaricales</taxon>
        <taxon>Marasmiineae</taxon>
        <taxon>Physalacriaceae</taxon>
        <taxon>Armillaria</taxon>
    </lineage>
</organism>
<protein>
    <recommendedName>
        <fullName evidence="1">GPI ethanolamine phosphate transferase 1</fullName>
        <ecNumber evidence="1">2.-.-.-</ecNumber>
    </recommendedName>
</protein>
<name>A0A2H3DG13_ARMGA</name>
<comment type="caution">
    <text evidence="1">Lacks conserved residue(s) required for the propagation of feature annotation.</text>
</comment>
<dbReference type="OMA" id="YIILASC"/>
<accession>A0A2H3DG13</accession>
<comment type="pathway">
    <text evidence="1">Glycolipid biosynthesis; glycosylphosphatidylinositol-anchor biosynthesis.</text>
</comment>
<keyword evidence="1" id="KW-0256">Endoplasmic reticulum</keyword>
<dbReference type="GO" id="GO:0005789">
    <property type="term" value="C:endoplasmic reticulum membrane"/>
    <property type="evidence" value="ECO:0007669"/>
    <property type="project" value="UniProtKB-SubCell"/>
</dbReference>
<dbReference type="Proteomes" id="UP000217790">
    <property type="component" value="Unassembled WGS sequence"/>
</dbReference>
<keyword evidence="1" id="KW-0812">Transmembrane</keyword>
<dbReference type="Pfam" id="PF04987">
    <property type="entry name" value="PigN"/>
    <property type="match status" value="1"/>
</dbReference>
<feature type="transmembrane region" description="Helical" evidence="1">
    <location>
        <begin position="7"/>
        <end position="30"/>
    </location>
</feature>
<feature type="transmembrane region" description="Helical" evidence="1">
    <location>
        <begin position="106"/>
        <end position="127"/>
    </location>
</feature>
<dbReference type="PANTHER" id="PTHR12250:SF0">
    <property type="entry name" value="GPI ETHANOLAMINE PHOSPHATE TRANSFERASE 1"/>
    <property type="match status" value="1"/>
</dbReference>
<dbReference type="STRING" id="47427.A0A2H3DG13"/>
<dbReference type="InterPro" id="IPR017852">
    <property type="entry name" value="GPI_EtnP_transferase_1_C"/>
</dbReference>
<comment type="subcellular location">
    <subcellularLocation>
        <location evidence="1">Endoplasmic reticulum membrane</location>
        <topology evidence="1">Multi-pass membrane protein</topology>
    </subcellularLocation>
</comment>
<gene>
    <name evidence="3" type="ORF">ARMGADRAFT_995826</name>
</gene>
<keyword evidence="1" id="KW-0337">GPI-anchor biosynthesis</keyword>
<keyword evidence="4" id="KW-1185">Reference proteome</keyword>
<dbReference type="OrthoDB" id="2306at2759"/>
<comment type="function">
    <text evidence="1">Ethanolamine phosphate transferase involved in glycosylphosphatidylinositol-anchor biosynthesis. Transfers ethanolamine phosphate to the first alpha-1,4-linked mannose of the glycosylphosphatidylinositol precursor of GPI-anchor.</text>
</comment>
<dbReference type="InParanoid" id="A0A2H3DG13"/>
<evidence type="ECO:0000313" key="4">
    <source>
        <dbReference type="Proteomes" id="UP000217790"/>
    </source>
</evidence>
<evidence type="ECO:0000256" key="1">
    <source>
        <dbReference type="RuleBase" id="RU367138"/>
    </source>
</evidence>
<feature type="domain" description="GPI ethanolamine phosphate transferase 1 C-terminal" evidence="2">
    <location>
        <begin position="2"/>
        <end position="150"/>
    </location>
</feature>
<dbReference type="InterPro" id="IPR007070">
    <property type="entry name" value="GPI_EtnP_transferase_1"/>
</dbReference>
<dbReference type="GO" id="GO:0051377">
    <property type="term" value="F:mannose-ethanolamine phosphotransferase activity"/>
    <property type="evidence" value="ECO:0007669"/>
    <property type="project" value="UniProtKB-UniRule"/>
</dbReference>
<evidence type="ECO:0000259" key="2">
    <source>
        <dbReference type="Pfam" id="PF04987"/>
    </source>
</evidence>
<dbReference type="PANTHER" id="PTHR12250">
    <property type="entry name" value="PHOSPHATIDYLINOSITOL GLYCAN, CLASS N"/>
    <property type="match status" value="1"/>
</dbReference>
<dbReference type="AlphaFoldDB" id="A0A2H3DG13"/>
<dbReference type="GO" id="GO:0006506">
    <property type="term" value="P:GPI anchor biosynthetic process"/>
    <property type="evidence" value="ECO:0007669"/>
    <property type="project" value="UniProtKB-UniPathway"/>
</dbReference>
<dbReference type="EMBL" id="KZ293667">
    <property type="protein sequence ID" value="PBK89798.1"/>
    <property type="molecule type" value="Genomic_DNA"/>
</dbReference>
<comment type="similarity">
    <text evidence="1">Belongs to the PIGG/PIGN/PIGO family. PIGN subfamily.</text>
</comment>
<sequence length="151" mass="17311">MSKILMYFLVFGPCFVILSISVEGMFYVAYSMTLLCWIEVESSLRNAQPSKPENAQVYRFQADDLRIVLFFLFFVQVGFFGTGNVASISSFYLSPVYRLIPIFNPFYMSALLLFKIIAPYIILSVVFSTLTYQLHLPRFALFLNALMITDG</sequence>
<dbReference type="EC" id="2.-.-.-" evidence="1"/>
<feature type="transmembrane region" description="Helical" evidence="1">
    <location>
        <begin position="67"/>
        <end position="94"/>
    </location>
</feature>
<proteinExistence type="inferred from homology"/>
<evidence type="ECO:0000313" key="3">
    <source>
        <dbReference type="EMBL" id="PBK89798.1"/>
    </source>
</evidence>
<reference evidence="4" key="1">
    <citation type="journal article" date="2017" name="Nat. Ecol. Evol.">
        <title>Genome expansion and lineage-specific genetic innovations in the forest pathogenic fungi Armillaria.</title>
        <authorList>
            <person name="Sipos G."/>
            <person name="Prasanna A.N."/>
            <person name="Walter M.C."/>
            <person name="O'Connor E."/>
            <person name="Balint B."/>
            <person name="Krizsan K."/>
            <person name="Kiss B."/>
            <person name="Hess J."/>
            <person name="Varga T."/>
            <person name="Slot J."/>
            <person name="Riley R."/>
            <person name="Boka B."/>
            <person name="Rigling D."/>
            <person name="Barry K."/>
            <person name="Lee J."/>
            <person name="Mihaltcheva S."/>
            <person name="LaButti K."/>
            <person name="Lipzen A."/>
            <person name="Waldron R."/>
            <person name="Moloney N.M."/>
            <person name="Sperisen C."/>
            <person name="Kredics L."/>
            <person name="Vagvoelgyi C."/>
            <person name="Patrignani A."/>
            <person name="Fitzpatrick D."/>
            <person name="Nagy I."/>
            <person name="Doyle S."/>
            <person name="Anderson J.B."/>
            <person name="Grigoriev I.V."/>
            <person name="Gueldener U."/>
            <person name="Muensterkoetter M."/>
            <person name="Nagy L.G."/>
        </authorList>
    </citation>
    <scope>NUCLEOTIDE SEQUENCE [LARGE SCALE GENOMIC DNA]</scope>
    <source>
        <strain evidence="4">Ar21-2</strain>
    </source>
</reference>
<dbReference type="UniPathway" id="UPA00196"/>
<keyword evidence="1" id="KW-1133">Transmembrane helix</keyword>
<keyword evidence="1" id="KW-0472">Membrane</keyword>